<dbReference type="GO" id="GO:0006974">
    <property type="term" value="P:DNA damage response"/>
    <property type="evidence" value="ECO:0007669"/>
    <property type="project" value="UniProtKB-ARBA"/>
</dbReference>
<dbReference type="GO" id="GO:0008409">
    <property type="term" value="F:5'-3' exonuclease activity"/>
    <property type="evidence" value="ECO:0007669"/>
    <property type="project" value="TreeGrafter"/>
</dbReference>
<dbReference type="SUPFAM" id="SSF88723">
    <property type="entry name" value="PIN domain-like"/>
    <property type="match status" value="1"/>
</dbReference>
<dbReference type="EMBL" id="GG692395">
    <property type="protein sequence ID" value="EER36324.1"/>
    <property type="molecule type" value="Genomic_DNA"/>
</dbReference>
<dbReference type="KEGG" id="ctp:CTRG_01064"/>
<evidence type="ECO:0000259" key="2">
    <source>
        <dbReference type="SMART" id="SM00484"/>
    </source>
</evidence>
<proteinExistence type="predicted"/>
<name>C5M4S4_CANTT</name>
<dbReference type="InterPro" id="IPR006085">
    <property type="entry name" value="XPG_DNA_repair_N"/>
</dbReference>
<dbReference type="Gene3D" id="3.40.50.1010">
    <property type="entry name" value="5'-nuclease"/>
    <property type="match status" value="1"/>
</dbReference>
<evidence type="ECO:0000259" key="3">
    <source>
        <dbReference type="SMART" id="SM00485"/>
    </source>
</evidence>
<dbReference type="InterPro" id="IPR006084">
    <property type="entry name" value="XPG/Rad2"/>
</dbReference>
<feature type="domain" description="XPG-I" evidence="2">
    <location>
        <begin position="131"/>
        <end position="218"/>
    </location>
</feature>
<dbReference type="OrthoDB" id="2959108at2759"/>
<dbReference type="Pfam" id="PF00752">
    <property type="entry name" value="XPG_N"/>
    <property type="match status" value="1"/>
</dbReference>
<evidence type="ECO:0000313" key="5">
    <source>
        <dbReference type="Proteomes" id="UP000002037"/>
    </source>
</evidence>
<dbReference type="InterPro" id="IPR006086">
    <property type="entry name" value="XPG-I_dom"/>
</dbReference>
<reference evidence="4 5" key="1">
    <citation type="journal article" date="2009" name="Nature">
        <title>Evolution of pathogenicity and sexual reproduction in eight Candida genomes.</title>
        <authorList>
            <person name="Butler G."/>
            <person name="Rasmussen M.D."/>
            <person name="Lin M.F."/>
            <person name="Santos M.A."/>
            <person name="Sakthikumar S."/>
            <person name="Munro C.A."/>
            <person name="Rheinbay E."/>
            <person name="Grabherr M."/>
            <person name="Forche A."/>
            <person name="Reedy J.L."/>
            <person name="Agrafioti I."/>
            <person name="Arnaud M.B."/>
            <person name="Bates S."/>
            <person name="Brown A.J."/>
            <person name="Brunke S."/>
            <person name="Costanzo M.C."/>
            <person name="Fitzpatrick D.A."/>
            <person name="de Groot P.W."/>
            <person name="Harris D."/>
            <person name="Hoyer L.L."/>
            <person name="Hube B."/>
            <person name="Klis F.M."/>
            <person name="Kodira C."/>
            <person name="Lennard N."/>
            <person name="Logue M.E."/>
            <person name="Martin R."/>
            <person name="Neiman A.M."/>
            <person name="Nikolaou E."/>
            <person name="Quail M.A."/>
            <person name="Quinn J."/>
            <person name="Santos M.C."/>
            <person name="Schmitzberger F.F."/>
            <person name="Sherlock G."/>
            <person name="Shah P."/>
            <person name="Silverstein K.A."/>
            <person name="Skrzypek M.S."/>
            <person name="Soll D."/>
            <person name="Staggs R."/>
            <person name="Stansfield I."/>
            <person name="Stumpf M.P."/>
            <person name="Sudbery P.E."/>
            <person name="Srikantha T."/>
            <person name="Zeng Q."/>
            <person name="Berman J."/>
            <person name="Berriman M."/>
            <person name="Heitman J."/>
            <person name="Gow N.A."/>
            <person name="Lorenz M.C."/>
            <person name="Birren B.W."/>
            <person name="Kellis M."/>
            <person name="Cuomo C.A."/>
        </authorList>
    </citation>
    <scope>NUCLEOTIDE SEQUENCE [LARGE SCALE GENOMIC DNA]</scope>
    <source>
        <strain evidence="5">ATCC MYA-3404 / T1</strain>
    </source>
</reference>
<dbReference type="Proteomes" id="UP000002037">
    <property type="component" value="Unassembled WGS sequence"/>
</dbReference>
<dbReference type="PANTHER" id="PTHR11081:SF72">
    <property type="entry name" value="HOLLIDAY JUNCTION RESOLVASE YEN1"/>
    <property type="match status" value="1"/>
</dbReference>
<dbReference type="PRINTS" id="PR00853">
    <property type="entry name" value="XPGRADSUPER"/>
</dbReference>
<evidence type="ECO:0008006" key="6">
    <source>
        <dbReference type="Google" id="ProtNLM"/>
    </source>
</evidence>
<keyword evidence="5" id="KW-1185">Reference proteome</keyword>
<evidence type="ECO:0000256" key="1">
    <source>
        <dbReference type="SAM" id="MobiDB-lite"/>
    </source>
</evidence>
<dbReference type="InterPro" id="IPR029060">
    <property type="entry name" value="PIN-like_dom_sf"/>
</dbReference>
<dbReference type="VEuPathDB" id="FungiDB:CTRG_01064"/>
<dbReference type="Pfam" id="PF00867">
    <property type="entry name" value="XPG_I"/>
    <property type="match status" value="1"/>
</dbReference>
<organism evidence="4 5">
    <name type="scientific">Candida tropicalis (strain ATCC MYA-3404 / T1)</name>
    <name type="common">Yeast</name>
    <dbReference type="NCBI Taxonomy" id="294747"/>
    <lineage>
        <taxon>Eukaryota</taxon>
        <taxon>Fungi</taxon>
        <taxon>Dikarya</taxon>
        <taxon>Ascomycota</taxon>
        <taxon>Saccharomycotina</taxon>
        <taxon>Pichiomycetes</taxon>
        <taxon>Debaryomycetaceae</taxon>
        <taxon>Candida/Lodderomyces clade</taxon>
        <taxon>Candida</taxon>
    </lineage>
</organism>
<feature type="compositionally biased region" description="Low complexity" evidence="1">
    <location>
        <begin position="551"/>
        <end position="566"/>
    </location>
</feature>
<dbReference type="HOGENOM" id="CLU_015323_0_0_1"/>
<evidence type="ECO:0000313" key="4">
    <source>
        <dbReference type="EMBL" id="EER36324.1"/>
    </source>
</evidence>
<sequence>MGIPELWELLKPGFSRRVSIDELVDEFIKNHQRTPRIAIDAYSFIFQADHSSITVEDKDTILIQNVMSKILALIGLNISVVVVFDGVLKPQKTKSKENSGMMYEQELERLSLIGSCSEHHPVVEKVKDQLRRNKINYVQAAGEGEAQCAYLQKLGIVDYCLSQDGDALVFGANKVLRNFSKYLEDIGRSPSKKSDAKLKQTYYVTPVDIKVIEKETGLSVERLIFLASLRGGDYSAGVRKIGITNAKNLALCGTSRALYHSREKSKIELKELKKNQTQENTLPPPDFANELIQCFVSDRLPRLHPWESRLEPEVRHQKFTAFLNLINYHIKENNRDIFGRKLTIDEGVEFDEYYTMLYLFPLINDRIPIFKPDTLGSGELKADQSINLSGSLIRLSSCDGKYYKQNVGISIRGLPNESKFFFIPSTYNWSIKYVLIKLLTHPSTSVKVTNFKEEAGVEKLMLKFDINEVCKQFPECTEARKSPGSSSPGRNYIWVPKSLVELHAPNLLEEFINQRHEQEYIKKHKCSPQKTTLDAFGLSPSKKPPVPFDLKSISPKKSGSSKVSPSPKKRKKDALLPGQTSLDFFMKKSDAPKKKNIITNNIPDLSRNEAHVAFKEDDNPFVDSPGEAHVEFNQDDDPFVVSEAHVQFKDNDNPFLEAPMNDATRRADAFFLSLPDIKTDDIFVKRRPT</sequence>
<dbReference type="GeneID" id="8297295"/>
<accession>C5M4S4</accession>
<protein>
    <recommendedName>
        <fullName evidence="6">XPG-I domain-containing protein</fullName>
    </recommendedName>
</protein>
<dbReference type="CDD" id="cd09870">
    <property type="entry name" value="PIN_YEN1"/>
    <property type="match status" value="1"/>
</dbReference>
<feature type="region of interest" description="Disordered" evidence="1">
    <location>
        <begin position="532"/>
        <end position="575"/>
    </location>
</feature>
<dbReference type="GO" id="GO:0005737">
    <property type="term" value="C:cytoplasm"/>
    <property type="evidence" value="ECO:0007669"/>
    <property type="project" value="TreeGrafter"/>
</dbReference>
<feature type="domain" description="XPG N-terminal" evidence="3">
    <location>
        <begin position="1"/>
        <end position="98"/>
    </location>
</feature>
<dbReference type="SMART" id="SM00485">
    <property type="entry name" value="XPGN"/>
    <property type="match status" value="1"/>
</dbReference>
<dbReference type="eggNOG" id="KOG2520">
    <property type="taxonomic scope" value="Eukaryota"/>
</dbReference>
<dbReference type="SMART" id="SM00484">
    <property type="entry name" value="XPGI"/>
    <property type="match status" value="1"/>
</dbReference>
<dbReference type="AlphaFoldDB" id="C5M4S4"/>
<gene>
    <name evidence="4" type="ORF">CTRG_01064</name>
</gene>
<dbReference type="RefSeq" id="XP_002546282.1">
    <property type="nucleotide sequence ID" value="XM_002546236.1"/>
</dbReference>
<dbReference type="GO" id="GO:0017108">
    <property type="term" value="F:5'-flap endonuclease activity"/>
    <property type="evidence" value="ECO:0007669"/>
    <property type="project" value="TreeGrafter"/>
</dbReference>
<dbReference type="PANTHER" id="PTHR11081">
    <property type="entry name" value="FLAP ENDONUCLEASE FAMILY MEMBER"/>
    <property type="match status" value="1"/>
</dbReference>
<dbReference type="GO" id="GO:0005634">
    <property type="term" value="C:nucleus"/>
    <property type="evidence" value="ECO:0007669"/>
    <property type="project" value="TreeGrafter"/>
</dbReference>
<dbReference type="STRING" id="294747.C5M4S4"/>